<accession>A0A3Q7GTT6</accession>
<name>A0A3Q7GTT6_SOLLC</name>
<evidence type="ECO:0000313" key="1">
    <source>
        <dbReference type="EnsemblPlants" id="Solyc04g025284.1.1"/>
    </source>
</evidence>
<dbReference type="Gramene" id="Solyc04g025284.1.1">
    <property type="protein sequence ID" value="Solyc04g025284.1.1"/>
    <property type="gene ID" value="Solyc04g025284.1"/>
</dbReference>
<reference evidence="1" key="2">
    <citation type="submission" date="2019-01" db="UniProtKB">
        <authorList>
            <consortium name="EnsemblPlants"/>
        </authorList>
    </citation>
    <scope>IDENTIFICATION</scope>
    <source>
        <strain evidence="1">cv. Heinz 1706</strain>
    </source>
</reference>
<protein>
    <submittedName>
        <fullName evidence="1">Uncharacterized protein</fullName>
    </submittedName>
</protein>
<dbReference type="PANTHER" id="PTHR11439">
    <property type="entry name" value="GAG-POL-RELATED RETROTRANSPOSON"/>
    <property type="match status" value="1"/>
</dbReference>
<evidence type="ECO:0000313" key="2">
    <source>
        <dbReference type="Proteomes" id="UP000004994"/>
    </source>
</evidence>
<proteinExistence type="predicted"/>
<dbReference type="InParanoid" id="A0A3Q7GTT6"/>
<dbReference type="CDD" id="cd09272">
    <property type="entry name" value="RNase_HI_RT_Ty1"/>
    <property type="match status" value="1"/>
</dbReference>
<dbReference type="AlphaFoldDB" id="A0A3Q7GTT6"/>
<sequence>MDLLHEVSMDNCKGVSTLMTSTIVFDPSTDDHLVDGSLYRETDCRLLVYYDSDWPGDPHNHTWTTIYVIYLDSSPISWSSNKQRSVSCSSTKAEYRAVPATVSEIN</sequence>
<reference evidence="1" key="1">
    <citation type="journal article" date="2012" name="Nature">
        <title>The tomato genome sequence provides insights into fleshy fruit evolution.</title>
        <authorList>
            <consortium name="Tomato Genome Consortium"/>
        </authorList>
    </citation>
    <scope>NUCLEOTIDE SEQUENCE [LARGE SCALE GENOMIC DNA]</scope>
    <source>
        <strain evidence="1">cv. Heinz 1706</strain>
    </source>
</reference>
<dbReference type="STRING" id="4081.A0A3Q7GTT6"/>
<dbReference type="EnsemblPlants" id="Solyc04g025284.1.1">
    <property type="protein sequence ID" value="Solyc04g025284.1.1"/>
    <property type="gene ID" value="Solyc04g025284.1"/>
</dbReference>
<organism evidence="1">
    <name type="scientific">Solanum lycopersicum</name>
    <name type="common">Tomato</name>
    <name type="synonym">Lycopersicon esculentum</name>
    <dbReference type="NCBI Taxonomy" id="4081"/>
    <lineage>
        <taxon>Eukaryota</taxon>
        <taxon>Viridiplantae</taxon>
        <taxon>Streptophyta</taxon>
        <taxon>Embryophyta</taxon>
        <taxon>Tracheophyta</taxon>
        <taxon>Spermatophyta</taxon>
        <taxon>Magnoliopsida</taxon>
        <taxon>eudicotyledons</taxon>
        <taxon>Gunneridae</taxon>
        <taxon>Pentapetalae</taxon>
        <taxon>asterids</taxon>
        <taxon>lamiids</taxon>
        <taxon>Solanales</taxon>
        <taxon>Solanaceae</taxon>
        <taxon>Solanoideae</taxon>
        <taxon>Solaneae</taxon>
        <taxon>Solanum</taxon>
        <taxon>Solanum subgen. Lycopersicon</taxon>
    </lineage>
</organism>
<keyword evidence="2" id="KW-1185">Reference proteome</keyword>
<dbReference type="Proteomes" id="UP000004994">
    <property type="component" value="Chromosome 4"/>
</dbReference>
<dbReference type="PANTHER" id="PTHR11439:SF473">
    <property type="entry name" value="REVERSE TRANSCRIPTASE TY1_COPIA-TYPE DOMAIN-CONTAINING PROTEIN"/>
    <property type="match status" value="1"/>
</dbReference>